<feature type="coiled-coil region" evidence="9">
    <location>
        <begin position="318"/>
        <end position="577"/>
    </location>
</feature>
<dbReference type="InterPro" id="IPR022982">
    <property type="entry name" value="Rad50_ATPase_archaeal"/>
</dbReference>
<dbReference type="Gene3D" id="3.40.50.300">
    <property type="entry name" value="P-loop containing nucleotide triphosphate hydrolases"/>
    <property type="match status" value="2"/>
</dbReference>
<keyword evidence="8 9" id="KW-0234">DNA repair</keyword>
<keyword evidence="2 9" id="KW-0547">Nucleotide-binding</keyword>
<evidence type="ECO:0000256" key="5">
    <source>
        <dbReference type="ARBA" id="ARBA00022833"/>
    </source>
</evidence>
<evidence type="ECO:0000256" key="1">
    <source>
        <dbReference type="ARBA" id="ARBA00022723"/>
    </source>
</evidence>
<feature type="domain" description="Zinc-hook" evidence="11">
    <location>
        <begin position="393"/>
        <end position="489"/>
    </location>
</feature>
<dbReference type="InterPro" id="IPR038734">
    <property type="entry name" value="YhaN_AAA"/>
</dbReference>
<keyword evidence="7 9" id="KW-0175">Coiled coil</keyword>
<dbReference type="PROSITE" id="PS51131">
    <property type="entry name" value="ZN_HOOK"/>
    <property type="match status" value="1"/>
</dbReference>
<dbReference type="SUPFAM" id="SSF52540">
    <property type="entry name" value="P-loop containing nucleoside triphosphate hydrolases"/>
    <property type="match status" value="2"/>
</dbReference>
<feature type="binding site" evidence="9">
    <location>
        <begin position="791"/>
        <end position="796"/>
    </location>
    <ligand>
        <name>ATP</name>
        <dbReference type="ChEBI" id="CHEBI:30616"/>
    </ligand>
</feature>
<dbReference type="HAMAP" id="MF_00449">
    <property type="entry name" value="RAD50"/>
    <property type="match status" value="1"/>
</dbReference>
<dbReference type="GeneID" id="13037061"/>
<evidence type="ECO:0000259" key="11">
    <source>
        <dbReference type="PROSITE" id="PS51131"/>
    </source>
</evidence>
<keyword evidence="3 9" id="KW-0227">DNA damage</keyword>
<feature type="binding site" evidence="9 10">
    <location>
        <position position="437"/>
    </location>
    <ligand>
        <name>Zn(2+)</name>
        <dbReference type="ChEBI" id="CHEBI:29105"/>
    </ligand>
</feature>
<sequence>MRVRRIEIQNFRAHKKSIVEFSDGINLIVGQNGAGKSSILEAIFATLYLGHPSFPRGYLKANTRVGKGELSLTLEFEHGGKVYQITRTTKKNELLEDGRLIAEKSSDIARWVERNVYPLQVYTNALYIRQGEIEGIITNREVMEKVLRKVLGIEDYENAERNAADVMRELRRRKESLLKLIERKKETEESLAGAERRFGETLRKISELRKEERKLSSEVERLEKLYGELRGRKELIGELEKRKALTEKSIASEMRLLEEHGKRIGELEKELGELEKALKRLEELKPVEKEYEELKKLLSLKDELSRIDVKTSALREKLRGIDERLEREKELRKKLEELEKEESSARKEYERLKERHRLYQRALRLVEEAERYRKELERAGHTIETLEEELRKLEKAKEDLELIREEATGIRERIASLRGKKAELKGNIERLEGAKICPLCRRPIGEHEGDEIFREYETEISRIDSEIRKLERDLEKLSERERELKKILSGEAKLIRLKKTAELLAEVEEKLKELNIEELERDALLFEETKERLIGIKKEIRSLKSQLEELEGLRGEKERVENQLKELEERRSNLLKRLRKGGFVSFDEVENRLKELEPAHREFLSLRGVPERARTIEKRLEMERRKAEEAEKRIAGLKEKLKEIERELERAREGFSEEDFRRAEKDYVEASKALERTRAELEGAKELRNEVARLIDELRAKLGEIREAEKELELVERALADVTAFREKVARLKAEEELRGLEEVQKLAGELFSEMTEGKYQGVKLRREKKYGKERIELRILYAGNEVGIEFLSGGERIALGLAFRLALSLYKVRNLELLILDEPTPFLDEERRKKLVEIISSQLRKIPQVIIVSHDEELKDAADYVIRVTNAGGESRVEVESIGAY</sequence>
<protein>
    <recommendedName>
        <fullName evidence="9">DNA double-strand break repair Rad50 ATPase</fullName>
    </recommendedName>
</protein>
<gene>
    <name evidence="9" type="primary">rad50</name>
    <name evidence="12" type="ORF">CL1_1753</name>
</gene>
<comment type="similarity">
    <text evidence="9">Belongs to the SMC family. RAD50 subfamily.</text>
</comment>
<dbReference type="SUPFAM" id="SSF75712">
    <property type="entry name" value="Rad50 coiled-coil Zn hook"/>
    <property type="match status" value="1"/>
</dbReference>
<keyword evidence="4 9" id="KW-0378">Hydrolase</keyword>
<evidence type="ECO:0000256" key="10">
    <source>
        <dbReference type="PROSITE-ProRule" id="PRU00471"/>
    </source>
</evidence>
<keyword evidence="5 9" id="KW-0862">Zinc</keyword>
<evidence type="ECO:0000256" key="9">
    <source>
        <dbReference type="HAMAP-Rule" id="MF_00449"/>
    </source>
</evidence>
<feature type="coiled-coil region" evidence="9">
    <location>
        <begin position="613"/>
        <end position="735"/>
    </location>
</feature>
<dbReference type="Proteomes" id="UP000006064">
    <property type="component" value="Chromosome"/>
</dbReference>
<proteinExistence type="inferred from homology"/>
<dbReference type="GO" id="GO:0008270">
    <property type="term" value="F:zinc ion binding"/>
    <property type="evidence" value="ECO:0007669"/>
    <property type="project" value="UniProtKB-UniRule"/>
</dbReference>
<dbReference type="GO" id="GO:0006302">
    <property type="term" value="P:double-strand break repair"/>
    <property type="evidence" value="ECO:0007669"/>
    <property type="project" value="UniProtKB-UniRule"/>
</dbReference>
<comment type="cofactor">
    <cofactor evidence="9">
        <name>Zn(2+)</name>
        <dbReference type="ChEBI" id="CHEBI:29105"/>
    </cofactor>
    <text evidence="9">Binds 1 zinc ion per homodimer.</text>
</comment>
<dbReference type="AlphaFoldDB" id="I3ZW65"/>
<dbReference type="InterPro" id="IPR027417">
    <property type="entry name" value="P-loop_NTPase"/>
</dbReference>
<comment type="function">
    <text evidence="9">Part of the Rad50/Mre11 complex, which is involved in the early steps of DNA double-strand break (DSB) repair. The complex may facilitate opening of the processed DNA ends to aid in the recruitment of HerA and NurA. Rad50 controls the balance between DNA end bridging and DNA resection via ATP-dependent structural rearrangements of the Rad50/Mre11 complex.</text>
</comment>
<dbReference type="HOGENOM" id="CLU_004785_0_2_2"/>
<feature type="binding site" evidence="9">
    <location>
        <begin position="32"/>
        <end position="38"/>
    </location>
    <ligand>
        <name>ATP</name>
        <dbReference type="ChEBI" id="CHEBI:30616"/>
    </ligand>
</feature>
<organism evidence="12 13">
    <name type="scientific">Thermococcus cleftensis (strain DSM 27260 / KACC 17922 / CL1)</name>
    <dbReference type="NCBI Taxonomy" id="163003"/>
    <lineage>
        <taxon>Archaea</taxon>
        <taxon>Methanobacteriati</taxon>
        <taxon>Methanobacteriota</taxon>
        <taxon>Thermococci</taxon>
        <taxon>Thermococcales</taxon>
        <taxon>Thermococcaceae</taxon>
        <taxon>Thermococcus</taxon>
    </lineage>
</organism>
<dbReference type="NCBIfam" id="NF003034">
    <property type="entry name" value="PRK03918.1"/>
    <property type="match status" value="1"/>
</dbReference>
<dbReference type="OrthoDB" id="25344at2157"/>
<evidence type="ECO:0000256" key="4">
    <source>
        <dbReference type="ARBA" id="ARBA00022801"/>
    </source>
</evidence>
<evidence type="ECO:0000256" key="3">
    <source>
        <dbReference type="ARBA" id="ARBA00022763"/>
    </source>
</evidence>
<evidence type="ECO:0000256" key="2">
    <source>
        <dbReference type="ARBA" id="ARBA00022741"/>
    </source>
</evidence>
<dbReference type="InterPro" id="IPR013134">
    <property type="entry name" value="Zn_hook_RAD50"/>
</dbReference>
<keyword evidence="1 9" id="KW-0479">Metal-binding</keyword>
<dbReference type="RefSeq" id="WP_014789580.1">
    <property type="nucleotide sequence ID" value="NC_018015.1"/>
</dbReference>
<reference evidence="12 13" key="1">
    <citation type="journal article" date="2012" name="J. Bacteriol.">
        <title>Complete Genome Sequence of the Hyperthermophilic Archaeon Thermococcus sp. Strain CL1, Isolated from a Paralvinella sp. Polychaete Worm Collected from a Hydrothermal Vent.</title>
        <authorList>
            <person name="Jung J.H."/>
            <person name="Holden J.F."/>
            <person name="Seo D.H."/>
            <person name="Park K.H."/>
            <person name="Shin H."/>
            <person name="Ryu S."/>
            <person name="Lee J.H."/>
            <person name="Park C.S."/>
        </authorList>
    </citation>
    <scope>NUCLEOTIDE SEQUENCE [LARGE SCALE GENOMIC DNA]</scope>
    <source>
        <strain evidence="13">DSM 27260 / KACC 17922 / CL1</strain>
    </source>
</reference>
<evidence type="ECO:0000256" key="6">
    <source>
        <dbReference type="ARBA" id="ARBA00022840"/>
    </source>
</evidence>
<dbReference type="Pfam" id="PF04423">
    <property type="entry name" value="Rad50_zn_hook"/>
    <property type="match status" value="1"/>
</dbReference>
<dbReference type="GO" id="GO:0005524">
    <property type="term" value="F:ATP binding"/>
    <property type="evidence" value="ECO:0007669"/>
    <property type="project" value="UniProtKB-UniRule"/>
</dbReference>
<keyword evidence="6 9" id="KW-0067">ATP-binding</keyword>
<keyword evidence="13" id="KW-1185">Reference proteome</keyword>
<evidence type="ECO:0000313" key="12">
    <source>
        <dbReference type="EMBL" id="AFL95949.1"/>
    </source>
</evidence>
<name>I3ZW65_THECF</name>
<dbReference type="STRING" id="163003.CL1_1753"/>
<evidence type="ECO:0000313" key="13">
    <source>
        <dbReference type="Proteomes" id="UP000006064"/>
    </source>
</evidence>
<evidence type="ECO:0000256" key="8">
    <source>
        <dbReference type="ARBA" id="ARBA00023204"/>
    </source>
</evidence>
<dbReference type="PANTHER" id="PTHR32114">
    <property type="entry name" value="ABC TRANSPORTER ABCH.3"/>
    <property type="match status" value="1"/>
</dbReference>
<dbReference type="GO" id="GO:0016887">
    <property type="term" value="F:ATP hydrolysis activity"/>
    <property type="evidence" value="ECO:0007669"/>
    <property type="project" value="UniProtKB-UniRule"/>
</dbReference>
<dbReference type="Pfam" id="PF13514">
    <property type="entry name" value="AAA_27"/>
    <property type="match status" value="1"/>
</dbReference>
<evidence type="ECO:0000256" key="7">
    <source>
        <dbReference type="ARBA" id="ARBA00023054"/>
    </source>
</evidence>
<feature type="coiled-coil region" evidence="9">
    <location>
        <begin position="153"/>
        <end position="284"/>
    </location>
</feature>
<comment type="domain">
    <text evidence="9">The two conserved Cys that bind zinc constitute the zinc-hook, which separates the large intramolecular coiled coil regions. The 2 Cys residues coordinate one molecule of zinc with the help of the 2 Cys residues of the zinc-hook of another Rad50 molecule, thereby forming a V-shaped homodimer.</text>
</comment>
<dbReference type="Gene3D" id="1.10.287.510">
    <property type="entry name" value="Helix hairpin bin"/>
    <property type="match status" value="1"/>
</dbReference>
<comment type="subunit">
    <text evidence="9">Homodimer. Forms a heterotetramer composed of two Mre11 subunits and two Rad50 subunits.</text>
</comment>
<feature type="binding site" evidence="9 10">
    <location>
        <position position="440"/>
    </location>
    <ligand>
        <name>Zn(2+)</name>
        <dbReference type="ChEBI" id="CHEBI:29105"/>
    </ligand>
</feature>
<dbReference type="PANTHER" id="PTHR32114:SF2">
    <property type="entry name" value="ABC TRANSPORTER ABCH.3"/>
    <property type="match status" value="1"/>
</dbReference>
<accession>I3ZW65</accession>
<feature type="binding site" evidence="9">
    <location>
        <position position="130"/>
    </location>
    <ligand>
        <name>ATP</name>
        <dbReference type="ChEBI" id="CHEBI:30616"/>
    </ligand>
</feature>
<dbReference type="KEGG" id="thm:CL1_1753"/>
<feature type="binding site" evidence="9">
    <location>
        <position position="12"/>
    </location>
    <ligand>
        <name>ATP</name>
        <dbReference type="ChEBI" id="CHEBI:30616"/>
    </ligand>
</feature>
<dbReference type="EMBL" id="CP003651">
    <property type="protein sequence ID" value="AFL95949.1"/>
    <property type="molecule type" value="Genomic_DNA"/>
</dbReference>